<proteinExistence type="predicted"/>
<reference evidence="1 2" key="1">
    <citation type="submission" date="2023-02" db="EMBL/GenBank/DDBJ databases">
        <title>LHISI_Scaffold_Assembly.</title>
        <authorList>
            <person name="Stuart O.P."/>
            <person name="Cleave R."/>
            <person name="Magrath M.J.L."/>
            <person name="Mikheyev A.S."/>
        </authorList>
    </citation>
    <scope>NUCLEOTIDE SEQUENCE [LARGE SCALE GENOMIC DNA]</scope>
    <source>
        <strain evidence="1">Daus_M_001</strain>
        <tissue evidence="1">Leg muscle</tissue>
    </source>
</reference>
<comment type="caution">
    <text evidence="1">The sequence shown here is derived from an EMBL/GenBank/DDBJ whole genome shotgun (WGS) entry which is preliminary data.</text>
</comment>
<evidence type="ECO:0000313" key="1">
    <source>
        <dbReference type="EMBL" id="KAJ8873191.1"/>
    </source>
</evidence>
<protein>
    <submittedName>
        <fullName evidence="1">Uncharacterized protein</fullName>
    </submittedName>
</protein>
<sequence>MPIISIRFGSQKTVTLKDNISPNKRAKETKLKFTNDTVRAFVSANIPLQKFDHPAIREWLNEHIKCSAYLGSCLNSAEAGDLPNATTLRFLYMNMLKMEEEYEIKEAVNDQAIVILCDETTNGKGECVFVVLLRILLASEHKMHVAGAKVLNNAN</sequence>
<gene>
    <name evidence="1" type="ORF">PR048_026824</name>
</gene>
<dbReference type="EMBL" id="JARBHB010000011">
    <property type="protein sequence ID" value="KAJ8873191.1"/>
    <property type="molecule type" value="Genomic_DNA"/>
</dbReference>
<name>A0ABQ9GMD7_9NEOP</name>
<dbReference type="Proteomes" id="UP001159363">
    <property type="component" value="Chromosome 10"/>
</dbReference>
<evidence type="ECO:0000313" key="2">
    <source>
        <dbReference type="Proteomes" id="UP001159363"/>
    </source>
</evidence>
<keyword evidence="2" id="KW-1185">Reference proteome</keyword>
<organism evidence="1 2">
    <name type="scientific">Dryococelus australis</name>
    <dbReference type="NCBI Taxonomy" id="614101"/>
    <lineage>
        <taxon>Eukaryota</taxon>
        <taxon>Metazoa</taxon>
        <taxon>Ecdysozoa</taxon>
        <taxon>Arthropoda</taxon>
        <taxon>Hexapoda</taxon>
        <taxon>Insecta</taxon>
        <taxon>Pterygota</taxon>
        <taxon>Neoptera</taxon>
        <taxon>Polyneoptera</taxon>
        <taxon>Phasmatodea</taxon>
        <taxon>Verophasmatodea</taxon>
        <taxon>Anareolatae</taxon>
        <taxon>Phasmatidae</taxon>
        <taxon>Eurycanthinae</taxon>
        <taxon>Dryococelus</taxon>
    </lineage>
</organism>
<accession>A0ABQ9GMD7</accession>